<dbReference type="RefSeq" id="WP_349247097.1">
    <property type="nucleotide sequence ID" value="NZ_JASCXX010000047.1"/>
</dbReference>
<dbReference type="PROSITE" id="PS50022">
    <property type="entry name" value="FA58C_3"/>
    <property type="match status" value="1"/>
</dbReference>
<name>A0AAW6U458_9BACT</name>
<protein>
    <submittedName>
        <fullName evidence="3">Discoidin domain-containing protein</fullName>
    </submittedName>
</protein>
<accession>A0AAW6U458</accession>
<dbReference type="PANTHER" id="PTHR45713">
    <property type="entry name" value="FTP DOMAIN-CONTAINING PROTEIN"/>
    <property type="match status" value="1"/>
</dbReference>
<dbReference type="InterPro" id="IPR008979">
    <property type="entry name" value="Galactose-bd-like_sf"/>
</dbReference>
<evidence type="ECO:0000313" key="4">
    <source>
        <dbReference type="Proteomes" id="UP001431776"/>
    </source>
</evidence>
<dbReference type="Gene3D" id="2.60.120.260">
    <property type="entry name" value="Galactose-binding domain-like"/>
    <property type="match status" value="1"/>
</dbReference>
<dbReference type="Gene3D" id="2.120.10.30">
    <property type="entry name" value="TolB, C-terminal domain"/>
    <property type="match status" value="2"/>
</dbReference>
<reference evidence="3" key="1">
    <citation type="submission" date="2023-05" db="EMBL/GenBank/DDBJ databases">
        <title>Anaerotaeda fermentans gen. nov., sp. nov., a novel anaerobic planctomycete of the new family within the order Sedimentisphaerales isolated from Taman Peninsula, Russia.</title>
        <authorList>
            <person name="Khomyakova M.A."/>
            <person name="Merkel A.Y."/>
            <person name="Slobodkin A.I."/>
        </authorList>
    </citation>
    <scope>NUCLEOTIDE SEQUENCE</scope>
    <source>
        <strain evidence="3">M17dextr</strain>
    </source>
</reference>
<proteinExistence type="predicted"/>
<dbReference type="EMBL" id="JASCXX010000047">
    <property type="protein sequence ID" value="MDI6451690.1"/>
    <property type="molecule type" value="Genomic_DNA"/>
</dbReference>
<dbReference type="Pfam" id="PF18582">
    <property type="entry name" value="HZS_alpha"/>
    <property type="match status" value="1"/>
</dbReference>
<sequence>MELWQLRNRLWTAVLILLLAGVSSASSVVSRGLIEADWRLQDRLRTPESPVTREQDAAGACDGIKNGQWGFHTEHEDRPWWQVDLGTCYELDRMRMYNRTDFAQRAARLIVLVSTDGNDFRQVYQHDGTTFFGHADGKPLTVALRGVAARFVRLQLPGRDYLHLDEVEVYPVGADTNIALGRPCIQSSISQWSRRHSHTESGTPIDLILMRGVRLADHLRGVGVDVAPLEKFAALTDADRRQGSYLQIRWAIREMALANPLLDFDSILFVKRAPGTLPHISDQYYGWWSRPGGGVYILDGFKGPTPRLRCLTQGWAEGNFLRPDLSYDGKRVLFAYCRHYPHVSDMEKVDKTKLPEDTFYQVYEMNLDGTGVRQLTHGRYDDFDARYLPSGEIVFLSTRKGTFLQCTTANTALTLTQTLPDSYVRCGGDNKRPCAVYTLHVMDADGHNIRPISAFETFEYTPSVAEDGRILYTRWDYIDRFNGDFFSLWSVNQDGTNPQLVYGNYTVKPQIVSEARSIPNSTKILFTGAAHHSIEGGALALLNRSLGDEDEAPLTRLTPEVPFPETEAWHDTYYASPYPLSEDVYLVGWSTHRLPPHAGSTQIKDERNPVNAMGIYLCDRFGNLELLYRDETISSMYPIPIRPRRKPPVQPTEVDWDGVQEGNLLVQDVYQGLTGVARGSIKWLRVVAVPPKVQPHMNRPSIGVSAEDPGKYVLGTVPVEPDGSAHMRVPSGIPIFFQALDERGMAVQTMRSLTYVLPGQTLSCIGCHESRDQAPPTGARPLASERGPSKLRPGPEGSWPLRFDRLVQPVLDRSCVECHSLGSPDVKAAQFDLTGQDSYRNLITFSENDLEKLAFEKDRSFPGDGVARQSKLFVLLSQDPIHKRIPLGEDCFERLFTWMDTYAHSKGHFSAEQEQQLIVLKDCYQHLLKP</sequence>
<dbReference type="InterPro" id="IPR000421">
    <property type="entry name" value="FA58C"/>
</dbReference>
<dbReference type="InterPro" id="IPR051941">
    <property type="entry name" value="BG_Antigen-Binding_Lectin"/>
</dbReference>
<organism evidence="3 4">
    <name type="scientific">Anaerobaca lacustris</name>
    <dbReference type="NCBI Taxonomy" id="3044600"/>
    <lineage>
        <taxon>Bacteria</taxon>
        <taxon>Pseudomonadati</taxon>
        <taxon>Planctomycetota</taxon>
        <taxon>Phycisphaerae</taxon>
        <taxon>Sedimentisphaerales</taxon>
        <taxon>Anaerobacaceae</taxon>
        <taxon>Anaerobaca</taxon>
    </lineage>
</organism>
<dbReference type="Proteomes" id="UP001431776">
    <property type="component" value="Unassembled WGS sequence"/>
</dbReference>
<evidence type="ECO:0000259" key="2">
    <source>
        <dbReference type="PROSITE" id="PS50022"/>
    </source>
</evidence>
<dbReference type="AlphaFoldDB" id="A0AAW6U458"/>
<gene>
    <name evidence="3" type="ORF">QJ522_21695</name>
</gene>
<dbReference type="InterPro" id="IPR011042">
    <property type="entry name" value="6-blade_b-propeller_TolB-like"/>
</dbReference>
<feature type="domain" description="F5/8 type C" evidence="2">
    <location>
        <begin position="26"/>
        <end position="174"/>
    </location>
</feature>
<feature type="region of interest" description="Disordered" evidence="1">
    <location>
        <begin position="769"/>
        <end position="797"/>
    </location>
</feature>
<evidence type="ECO:0000313" key="3">
    <source>
        <dbReference type="EMBL" id="MDI6451690.1"/>
    </source>
</evidence>
<comment type="caution">
    <text evidence="3">The sequence shown here is derived from an EMBL/GenBank/DDBJ whole genome shotgun (WGS) entry which is preliminary data.</text>
</comment>
<evidence type="ECO:0000256" key="1">
    <source>
        <dbReference type="SAM" id="MobiDB-lite"/>
    </source>
</evidence>
<keyword evidence="4" id="KW-1185">Reference proteome</keyword>
<dbReference type="Pfam" id="PF00754">
    <property type="entry name" value="F5_F8_type_C"/>
    <property type="match status" value="1"/>
</dbReference>
<dbReference type="PANTHER" id="PTHR45713:SF6">
    <property type="entry name" value="F5_8 TYPE C DOMAIN-CONTAINING PROTEIN"/>
    <property type="match status" value="1"/>
</dbReference>
<dbReference type="SUPFAM" id="SSF82171">
    <property type="entry name" value="DPP6 N-terminal domain-like"/>
    <property type="match status" value="1"/>
</dbReference>
<dbReference type="InterPro" id="IPR040698">
    <property type="entry name" value="HZS_alpha_mid"/>
</dbReference>
<dbReference type="SUPFAM" id="SSF49785">
    <property type="entry name" value="Galactose-binding domain-like"/>
    <property type="match status" value="1"/>
</dbReference>